<dbReference type="EMBL" id="UYRR01038162">
    <property type="protein sequence ID" value="VDK72770.1"/>
    <property type="molecule type" value="Genomic_DNA"/>
</dbReference>
<sequence length="81" mass="9303">MFSVIYRIVSESFNLHMASSTLLLLQCVIQKYQKQMNDNGKEPECHILLDLAQDWPFSQISKFRAGPVKLEMRLNEGADGE</sequence>
<organism evidence="3">
    <name type="scientific">Anisakis simplex</name>
    <name type="common">Herring worm</name>
    <dbReference type="NCBI Taxonomy" id="6269"/>
    <lineage>
        <taxon>Eukaryota</taxon>
        <taxon>Metazoa</taxon>
        <taxon>Ecdysozoa</taxon>
        <taxon>Nematoda</taxon>
        <taxon>Chromadorea</taxon>
        <taxon>Rhabditida</taxon>
        <taxon>Spirurina</taxon>
        <taxon>Ascaridomorpha</taxon>
        <taxon>Ascaridoidea</taxon>
        <taxon>Anisakidae</taxon>
        <taxon>Anisakis</taxon>
        <taxon>Anisakis simplex complex</taxon>
    </lineage>
</organism>
<protein>
    <submittedName>
        <fullName evidence="1 3">Uncharacterized protein</fullName>
    </submittedName>
</protein>
<name>A0A0M3KHM5_ANISI</name>
<reference evidence="1 2" key="2">
    <citation type="submission" date="2018-11" db="EMBL/GenBank/DDBJ databases">
        <authorList>
            <consortium name="Pathogen Informatics"/>
        </authorList>
    </citation>
    <scope>NUCLEOTIDE SEQUENCE [LARGE SCALE GENOMIC DNA]</scope>
</reference>
<evidence type="ECO:0000313" key="2">
    <source>
        <dbReference type="Proteomes" id="UP000267096"/>
    </source>
</evidence>
<accession>A0A0M3KHM5</accession>
<keyword evidence="2" id="KW-1185">Reference proteome</keyword>
<evidence type="ECO:0000313" key="3">
    <source>
        <dbReference type="WBParaSite" id="ASIM_0002049001-mRNA-1"/>
    </source>
</evidence>
<dbReference type="Proteomes" id="UP000267096">
    <property type="component" value="Unassembled WGS sequence"/>
</dbReference>
<dbReference type="AlphaFoldDB" id="A0A0M3KHM5"/>
<dbReference type="WBParaSite" id="ASIM_0002049001-mRNA-1">
    <property type="protein sequence ID" value="ASIM_0002049001-mRNA-1"/>
    <property type="gene ID" value="ASIM_0002049001"/>
</dbReference>
<evidence type="ECO:0000313" key="1">
    <source>
        <dbReference type="EMBL" id="VDK72770.1"/>
    </source>
</evidence>
<gene>
    <name evidence="1" type="ORF">ASIM_LOCUS19873</name>
</gene>
<reference evidence="3" key="1">
    <citation type="submission" date="2017-02" db="UniProtKB">
        <authorList>
            <consortium name="WormBaseParasite"/>
        </authorList>
    </citation>
    <scope>IDENTIFICATION</scope>
</reference>
<proteinExistence type="predicted"/>